<dbReference type="PANTHER" id="PTHR45663:SF11">
    <property type="entry name" value="GEO12009P1"/>
    <property type="match status" value="1"/>
</dbReference>
<dbReference type="SUPFAM" id="SSF52833">
    <property type="entry name" value="Thioredoxin-like"/>
    <property type="match status" value="1"/>
</dbReference>
<sequence length="115" mass="12479">MTPSSAIAGTVAVTDETFDRDVLARPGLVLVEVWATWCPSCKMLAPVLAEVARERVDSLAVRTLNADENPLTARNFQVMAAPTLLLFRDGQLLRTLVGARSKTRLLAELDDAASR</sequence>
<dbReference type="PRINTS" id="PR00421">
    <property type="entry name" value="THIOREDOXIN"/>
</dbReference>
<evidence type="ECO:0000256" key="3">
    <source>
        <dbReference type="ARBA" id="ARBA00022448"/>
    </source>
</evidence>
<evidence type="ECO:0000256" key="6">
    <source>
        <dbReference type="ARBA" id="ARBA00023284"/>
    </source>
</evidence>
<evidence type="ECO:0000313" key="11">
    <source>
        <dbReference type="Proteomes" id="UP000233766"/>
    </source>
</evidence>
<keyword evidence="6 8" id="KW-0676">Redox-active center</keyword>
<dbReference type="PROSITE" id="PS00194">
    <property type="entry name" value="THIOREDOXIN_1"/>
    <property type="match status" value="1"/>
</dbReference>
<evidence type="ECO:0000256" key="2">
    <source>
        <dbReference type="ARBA" id="ARBA00008987"/>
    </source>
</evidence>
<evidence type="ECO:0000256" key="8">
    <source>
        <dbReference type="PIRSR" id="PIRSR000077-4"/>
    </source>
</evidence>
<dbReference type="InterPro" id="IPR005746">
    <property type="entry name" value="Thioredoxin"/>
</dbReference>
<comment type="function">
    <text evidence="1">Participates in various redox reactions through the reversible oxidation of its active center dithiol to a disulfide and catalyzes dithiol-disulfide exchange reactions.</text>
</comment>
<dbReference type="Pfam" id="PF00085">
    <property type="entry name" value="Thioredoxin"/>
    <property type="match status" value="1"/>
</dbReference>
<gene>
    <name evidence="10" type="ORF">ATK86_6947</name>
</gene>
<dbReference type="Gene3D" id="3.40.30.10">
    <property type="entry name" value="Glutaredoxin"/>
    <property type="match status" value="1"/>
</dbReference>
<dbReference type="RefSeq" id="WP_101468014.1">
    <property type="nucleotide sequence ID" value="NZ_PJMW01000002.1"/>
</dbReference>
<name>A0A2N3VLF8_9NOCA</name>
<keyword evidence="5 8" id="KW-1015">Disulfide bond</keyword>
<dbReference type="CDD" id="cd02947">
    <property type="entry name" value="TRX_family"/>
    <property type="match status" value="1"/>
</dbReference>
<evidence type="ECO:0000259" key="9">
    <source>
        <dbReference type="PROSITE" id="PS51352"/>
    </source>
</evidence>
<evidence type="ECO:0000256" key="7">
    <source>
        <dbReference type="PIRNR" id="PIRNR000077"/>
    </source>
</evidence>
<dbReference type="Proteomes" id="UP000233766">
    <property type="component" value="Unassembled WGS sequence"/>
</dbReference>
<keyword evidence="4" id="KW-0249">Electron transport</keyword>
<evidence type="ECO:0000256" key="1">
    <source>
        <dbReference type="ARBA" id="ARBA00003318"/>
    </source>
</evidence>
<evidence type="ECO:0000313" key="10">
    <source>
        <dbReference type="EMBL" id="PKV82457.1"/>
    </source>
</evidence>
<dbReference type="FunFam" id="3.40.30.10:FF:000001">
    <property type="entry name" value="Thioredoxin"/>
    <property type="match status" value="1"/>
</dbReference>
<keyword evidence="11" id="KW-1185">Reference proteome</keyword>
<dbReference type="AlphaFoldDB" id="A0A2N3VLF8"/>
<feature type="domain" description="Thioredoxin" evidence="9">
    <location>
        <begin position="1"/>
        <end position="114"/>
    </location>
</feature>
<protein>
    <recommendedName>
        <fullName evidence="7">Thioredoxin</fullName>
    </recommendedName>
</protein>
<dbReference type="InterPro" id="IPR036249">
    <property type="entry name" value="Thioredoxin-like_sf"/>
</dbReference>
<dbReference type="GO" id="GO:0005829">
    <property type="term" value="C:cytosol"/>
    <property type="evidence" value="ECO:0007669"/>
    <property type="project" value="TreeGrafter"/>
</dbReference>
<proteinExistence type="inferred from homology"/>
<evidence type="ECO:0000256" key="5">
    <source>
        <dbReference type="ARBA" id="ARBA00023157"/>
    </source>
</evidence>
<evidence type="ECO:0000256" key="4">
    <source>
        <dbReference type="ARBA" id="ARBA00022982"/>
    </source>
</evidence>
<comment type="caution">
    <text evidence="10">The sequence shown here is derived from an EMBL/GenBank/DDBJ whole genome shotgun (WGS) entry which is preliminary data.</text>
</comment>
<dbReference type="PROSITE" id="PS51352">
    <property type="entry name" value="THIOREDOXIN_2"/>
    <property type="match status" value="1"/>
</dbReference>
<dbReference type="GO" id="GO:0015035">
    <property type="term" value="F:protein-disulfide reductase activity"/>
    <property type="evidence" value="ECO:0007669"/>
    <property type="project" value="InterPro"/>
</dbReference>
<dbReference type="InterPro" id="IPR017937">
    <property type="entry name" value="Thioredoxin_CS"/>
</dbReference>
<dbReference type="PIRSF" id="PIRSF000077">
    <property type="entry name" value="Thioredoxin"/>
    <property type="match status" value="1"/>
</dbReference>
<organism evidence="10 11">
    <name type="scientific">Nocardia fluminea</name>
    <dbReference type="NCBI Taxonomy" id="134984"/>
    <lineage>
        <taxon>Bacteria</taxon>
        <taxon>Bacillati</taxon>
        <taxon>Actinomycetota</taxon>
        <taxon>Actinomycetes</taxon>
        <taxon>Mycobacteriales</taxon>
        <taxon>Nocardiaceae</taxon>
        <taxon>Nocardia</taxon>
    </lineage>
</organism>
<keyword evidence="3" id="KW-0813">Transport</keyword>
<reference evidence="10 11" key="1">
    <citation type="submission" date="2017-12" db="EMBL/GenBank/DDBJ databases">
        <title>Sequencing the genomes of 1000 Actinobacteria strains.</title>
        <authorList>
            <person name="Klenk H.-P."/>
        </authorList>
    </citation>
    <scope>NUCLEOTIDE SEQUENCE [LARGE SCALE GENOMIC DNA]</scope>
    <source>
        <strain evidence="10 11">DSM 44489</strain>
    </source>
</reference>
<accession>A0A2N3VLF8</accession>
<dbReference type="PANTHER" id="PTHR45663">
    <property type="entry name" value="GEO12009P1"/>
    <property type="match status" value="1"/>
</dbReference>
<dbReference type="InterPro" id="IPR013766">
    <property type="entry name" value="Thioredoxin_domain"/>
</dbReference>
<dbReference type="EMBL" id="PJMW01000002">
    <property type="protein sequence ID" value="PKV82457.1"/>
    <property type="molecule type" value="Genomic_DNA"/>
</dbReference>
<dbReference type="GO" id="GO:0045454">
    <property type="term" value="P:cell redox homeostasis"/>
    <property type="evidence" value="ECO:0007669"/>
    <property type="project" value="TreeGrafter"/>
</dbReference>
<dbReference type="OrthoDB" id="9790390at2"/>
<feature type="disulfide bond" description="Redox-active" evidence="8">
    <location>
        <begin position="38"/>
        <end position="41"/>
    </location>
</feature>
<comment type="similarity">
    <text evidence="2 7">Belongs to the thioredoxin family.</text>
</comment>